<reference evidence="1 4" key="2">
    <citation type="submission" date="2023-11" db="EMBL/GenBank/DDBJ databases">
        <title>Plant-associative lifestyle of Vibrio porteresiae and its evolutionary dynamics.</title>
        <authorList>
            <person name="Rameshkumar N."/>
            <person name="Kirti K."/>
        </authorList>
    </citation>
    <scope>NUCLEOTIDE SEQUENCE [LARGE SCALE GENOMIC DNA]</scope>
    <source>
        <strain evidence="1 4">MSSRF38</strain>
    </source>
</reference>
<proteinExistence type="predicted"/>
<organism evidence="2 3">
    <name type="scientific">Vibrio mangrovi</name>
    <dbReference type="NCBI Taxonomy" id="474394"/>
    <lineage>
        <taxon>Bacteria</taxon>
        <taxon>Pseudomonadati</taxon>
        <taxon>Pseudomonadota</taxon>
        <taxon>Gammaproteobacteria</taxon>
        <taxon>Vibrionales</taxon>
        <taxon>Vibrionaceae</taxon>
        <taxon>Vibrio</taxon>
    </lineage>
</organism>
<dbReference type="RefSeq" id="WP_087479632.1">
    <property type="nucleotide sequence ID" value="NZ_AP024883.1"/>
</dbReference>
<sequence length="69" mass="7816">MKAVVTFLESGHYRDNLWDGEFYVTPGQQREVSIYLAAHLVSQHLASLYHPEDDSSHAALPVNYGELLK</sequence>
<reference evidence="2 3" key="1">
    <citation type="submission" date="2017-05" db="EMBL/GenBank/DDBJ databases">
        <authorList>
            <person name="Song R."/>
            <person name="Chenine A.L."/>
            <person name="Ruprecht R.M."/>
        </authorList>
    </citation>
    <scope>NUCLEOTIDE SEQUENCE [LARGE SCALE GENOMIC DNA]</scope>
    <source>
        <strain evidence="2 3">CECT 7927</strain>
    </source>
</reference>
<evidence type="ECO:0000313" key="1">
    <source>
        <dbReference type="EMBL" id="MDW6003588.1"/>
    </source>
</evidence>
<evidence type="ECO:0000313" key="3">
    <source>
        <dbReference type="Proteomes" id="UP000196125"/>
    </source>
</evidence>
<dbReference type="AlphaFoldDB" id="A0A1Y6IS46"/>
<evidence type="ECO:0000313" key="2">
    <source>
        <dbReference type="EMBL" id="SMR99620.1"/>
    </source>
</evidence>
<dbReference type="Proteomes" id="UP001283366">
    <property type="component" value="Unassembled WGS sequence"/>
</dbReference>
<name>A0A1Y6IS46_9VIBR</name>
<accession>A0A1Y6IS46</accession>
<evidence type="ECO:0000313" key="4">
    <source>
        <dbReference type="Proteomes" id="UP001283366"/>
    </source>
</evidence>
<gene>
    <name evidence="1" type="ORF">SBX37_12085</name>
    <name evidence="2" type="ORF">VIM7927_00847</name>
</gene>
<dbReference type="EMBL" id="JAWRCO010000001">
    <property type="protein sequence ID" value="MDW6003588.1"/>
    <property type="molecule type" value="Genomic_DNA"/>
</dbReference>
<dbReference type="EMBL" id="FXXI01000001">
    <property type="protein sequence ID" value="SMR99620.1"/>
    <property type="molecule type" value="Genomic_DNA"/>
</dbReference>
<dbReference type="Proteomes" id="UP000196125">
    <property type="component" value="Unassembled WGS sequence"/>
</dbReference>
<dbReference type="OrthoDB" id="6401390at2"/>
<protein>
    <submittedName>
        <fullName evidence="2">Uncharacterized protein</fullName>
    </submittedName>
</protein>
<keyword evidence="4" id="KW-1185">Reference proteome</keyword>